<dbReference type="Pfam" id="PF04085">
    <property type="entry name" value="MreC"/>
    <property type="match status" value="1"/>
</dbReference>
<dbReference type="AlphaFoldDB" id="A0AAW3ZL78"/>
<evidence type="ECO:0000256" key="3">
    <source>
        <dbReference type="ARBA" id="ARBA00022960"/>
    </source>
</evidence>
<comment type="function">
    <text evidence="5">Involved in formation and maintenance of cell shape.</text>
</comment>
<evidence type="ECO:0000256" key="4">
    <source>
        <dbReference type="ARBA" id="ARBA00032089"/>
    </source>
</evidence>
<evidence type="ECO:0000256" key="1">
    <source>
        <dbReference type="ARBA" id="ARBA00009369"/>
    </source>
</evidence>
<evidence type="ECO:0000256" key="2">
    <source>
        <dbReference type="ARBA" id="ARBA00013855"/>
    </source>
</evidence>
<organism evidence="8 9">
    <name type="scientific">Pseudomarimonas arenosa</name>
    <dbReference type="NCBI Taxonomy" id="2774145"/>
    <lineage>
        <taxon>Bacteria</taxon>
        <taxon>Pseudomonadati</taxon>
        <taxon>Pseudomonadota</taxon>
        <taxon>Gammaproteobacteria</taxon>
        <taxon>Lysobacterales</taxon>
        <taxon>Lysobacteraceae</taxon>
        <taxon>Pseudomarimonas</taxon>
    </lineage>
</organism>
<dbReference type="PANTHER" id="PTHR34138:SF1">
    <property type="entry name" value="CELL SHAPE-DETERMINING PROTEIN MREC"/>
    <property type="match status" value="1"/>
</dbReference>
<reference evidence="8 9" key="1">
    <citation type="submission" date="2020-09" db="EMBL/GenBank/DDBJ databases">
        <title>Pseudoxanthomonas sp. CAU 1598 isolated from sand of Yaerae Beach.</title>
        <authorList>
            <person name="Kim W."/>
        </authorList>
    </citation>
    <scope>NUCLEOTIDE SEQUENCE [LARGE SCALE GENOMIC DNA]</scope>
    <source>
        <strain evidence="8 9">CAU 1598</strain>
    </source>
</reference>
<dbReference type="NCBIfam" id="TIGR00219">
    <property type="entry name" value="mreC"/>
    <property type="match status" value="1"/>
</dbReference>
<name>A0AAW3ZL78_9GAMM</name>
<accession>A0AAW3ZL78</accession>
<evidence type="ECO:0000256" key="5">
    <source>
        <dbReference type="PIRNR" id="PIRNR038471"/>
    </source>
</evidence>
<keyword evidence="3 5" id="KW-0133">Cell shape</keyword>
<proteinExistence type="inferred from homology"/>
<evidence type="ECO:0000313" key="9">
    <source>
        <dbReference type="Proteomes" id="UP000613768"/>
    </source>
</evidence>
<evidence type="ECO:0000259" key="7">
    <source>
        <dbReference type="Pfam" id="PF04085"/>
    </source>
</evidence>
<comment type="caution">
    <text evidence="8">The sequence shown here is derived from an EMBL/GenBank/DDBJ whole genome shotgun (WGS) entry which is preliminary data.</text>
</comment>
<dbReference type="InterPro" id="IPR055342">
    <property type="entry name" value="MreC_beta-barrel_core"/>
</dbReference>
<sequence length="298" mass="31937">MPASSSPAPPLFSDAGAGTARLLGYLLLAIGLMVSDYRGDWLGKVRDYVGLAMEPLYQLAALPGRGTRWLFDYAGERDSLITQRNRLREELLVAEARLARLQQVQQENRDLRQLLGGTQGLVLRVRLAPLADFEVDPFRHRAVIELGQRDGLRAGTALIDGGGVYGQVIDVGPLRSTVMLISDPSHAIPVQVRRSGVRTVAYGVGQLDRLSVPNIPQSADIQVGDELITSGLGGRFPAGLPVAEISDIQADETRLFLVADAKPTAALDRGLQLLLVWVEPAGEGEVGPPRELASGGAP</sequence>
<comment type="similarity">
    <text evidence="1 5">Belongs to the MreC family.</text>
</comment>
<dbReference type="GO" id="GO:0005886">
    <property type="term" value="C:plasma membrane"/>
    <property type="evidence" value="ECO:0007669"/>
    <property type="project" value="TreeGrafter"/>
</dbReference>
<dbReference type="InterPro" id="IPR042177">
    <property type="entry name" value="Cell/Rod_1"/>
</dbReference>
<dbReference type="PANTHER" id="PTHR34138">
    <property type="entry name" value="CELL SHAPE-DETERMINING PROTEIN MREC"/>
    <property type="match status" value="1"/>
</dbReference>
<keyword evidence="6" id="KW-0175">Coiled coil</keyword>
<evidence type="ECO:0000313" key="8">
    <source>
        <dbReference type="EMBL" id="MBD8525176.1"/>
    </source>
</evidence>
<evidence type="ECO:0000256" key="6">
    <source>
        <dbReference type="SAM" id="Coils"/>
    </source>
</evidence>
<feature type="domain" description="Rod shape-determining protein MreC beta-barrel core" evidence="7">
    <location>
        <begin position="135"/>
        <end position="276"/>
    </location>
</feature>
<keyword evidence="9" id="KW-1185">Reference proteome</keyword>
<dbReference type="Gene3D" id="2.40.10.340">
    <property type="entry name" value="Rod shape-determining protein MreC, domain 1"/>
    <property type="match status" value="1"/>
</dbReference>
<protein>
    <recommendedName>
        <fullName evidence="2 5">Cell shape-determining protein MreC</fullName>
    </recommendedName>
    <alternativeName>
        <fullName evidence="4 5">Cell shape protein MreC</fullName>
    </alternativeName>
</protein>
<gene>
    <name evidence="8" type="primary">mreC</name>
    <name evidence="8" type="ORF">IFO71_05415</name>
</gene>
<dbReference type="InterPro" id="IPR007221">
    <property type="entry name" value="MreC"/>
</dbReference>
<feature type="coiled-coil region" evidence="6">
    <location>
        <begin position="77"/>
        <end position="114"/>
    </location>
</feature>
<dbReference type="Proteomes" id="UP000613768">
    <property type="component" value="Unassembled WGS sequence"/>
</dbReference>
<dbReference type="RefSeq" id="WP_192028522.1">
    <property type="nucleotide sequence ID" value="NZ_JACYTR010000007.1"/>
</dbReference>
<dbReference type="EMBL" id="JACYTR010000007">
    <property type="protein sequence ID" value="MBD8525176.1"/>
    <property type="molecule type" value="Genomic_DNA"/>
</dbReference>
<dbReference type="PIRSF" id="PIRSF038471">
    <property type="entry name" value="MreC"/>
    <property type="match status" value="1"/>
</dbReference>
<dbReference type="InterPro" id="IPR042175">
    <property type="entry name" value="Cell/Rod_MreC_2"/>
</dbReference>
<dbReference type="GO" id="GO:0008360">
    <property type="term" value="P:regulation of cell shape"/>
    <property type="evidence" value="ECO:0007669"/>
    <property type="project" value="UniProtKB-KW"/>
</dbReference>
<dbReference type="Gene3D" id="2.40.10.350">
    <property type="entry name" value="Rod shape-determining protein MreC, domain 2"/>
    <property type="match status" value="1"/>
</dbReference>